<gene>
    <name evidence="5 8" type="primary">dut</name>
    <name evidence="8" type="ORF">LQ327_26080</name>
</gene>
<dbReference type="CDD" id="cd07557">
    <property type="entry name" value="trimeric_dUTPase"/>
    <property type="match status" value="1"/>
</dbReference>
<feature type="region of interest" description="Disordered" evidence="6">
    <location>
        <begin position="135"/>
        <end position="188"/>
    </location>
</feature>
<protein>
    <recommendedName>
        <fullName evidence="5">Deoxyuridine 5'-triphosphate nucleotidohydrolase</fullName>
        <shortName evidence="5">dUTPase</shortName>
        <ecNumber evidence="5">3.6.1.23</ecNumber>
    </recommendedName>
    <alternativeName>
        <fullName evidence="5">dUTP pyrophosphatase</fullName>
    </alternativeName>
</protein>
<keyword evidence="2 5" id="KW-0378">Hydrolase</keyword>
<evidence type="ECO:0000313" key="9">
    <source>
        <dbReference type="Proteomes" id="UP001199469"/>
    </source>
</evidence>
<feature type="binding site" evidence="5">
    <location>
        <begin position="62"/>
        <end position="64"/>
    </location>
    <ligand>
        <name>substrate</name>
    </ligand>
</feature>
<accession>A0ABS8PF25</accession>
<evidence type="ECO:0000313" key="8">
    <source>
        <dbReference type="EMBL" id="MCD2196844.1"/>
    </source>
</evidence>
<comment type="cofactor">
    <cofactor evidence="5">
        <name>Mg(2+)</name>
        <dbReference type="ChEBI" id="CHEBI:18420"/>
    </cofactor>
</comment>
<comment type="caution">
    <text evidence="5">Lacks conserved residue(s) required for the propagation of feature annotation.</text>
</comment>
<keyword evidence="9" id="KW-1185">Reference proteome</keyword>
<evidence type="ECO:0000256" key="1">
    <source>
        <dbReference type="ARBA" id="ARBA00006581"/>
    </source>
</evidence>
<dbReference type="Proteomes" id="UP001199469">
    <property type="component" value="Unassembled WGS sequence"/>
</dbReference>
<reference evidence="8 9" key="1">
    <citation type="submission" date="2021-11" db="EMBL/GenBank/DDBJ databases">
        <title>Draft genome sequence of Actinomycetospora sp. SF1 isolated from the rhizosphere soil.</title>
        <authorList>
            <person name="Duangmal K."/>
            <person name="Chantavorakit T."/>
        </authorList>
    </citation>
    <scope>NUCLEOTIDE SEQUENCE [LARGE SCALE GENOMIC DNA]</scope>
    <source>
        <strain evidence="8 9">TBRC 5722</strain>
    </source>
</reference>
<dbReference type="EC" id="3.6.1.23" evidence="5"/>
<comment type="caution">
    <text evidence="8">The sequence shown here is derived from an EMBL/GenBank/DDBJ whole genome shotgun (WGS) entry which is preliminary data.</text>
</comment>
<dbReference type="InterPro" id="IPR033704">
    <property type="entry name" value="dUTPase_trimeric"/>
</dbReference>
<feature type="compositionally biased region" description="Basic and acidic residues" evidence="6">
    <location>
        <begin position="175"/>
        <end position="188"/>
    </location>
</feature>
<keyword evidence="3 5" id="KW-0546">Nucleotide metabolism</keyword>
<evidence type="ECO:0000259" key="7">
    <source>
        <dbReference type="Pfam" id="PF00692"/>
    </source>
</evidence>
<feature type="domain" description="dUTPase-like" evidence="7">
    <location>
        <begin position="13"/>
        <end position="142"/>
    </location>
</feature>
<comment type="catalytic activity">
    <reaction evidence="4 5">
        <text>dUTP + H2O = dUMP + diphosphate + H(+)</text>
        <dbReference type="Rhea" id="RHEA:10248"/>
        <dbReference type="ChEBI" id="CHEBI:15377"/>
        <dbReference type="ChEBI" id="CHEBI:15378"/>
        <dbReference type="ChEBI" id="CHEBI:33019"/>
        <dbReference type="ChEBI" id="CHEBI:61555"/>
        <dbReference type="ChEBI" id="CHEBI:246422"/>
        <dbReference type="EC" id="3.6.1.23"/>
    </reaction>
</comment>
<organism evidence="8 9">
    <name type="scientific">Actinomycetospora endophytica</name>
    <dbReference type="NCBI Taxonomy" id="2291215"/>
    <lineage>
        <taxon>Bacteria</taxon>
        <taxon>Bacillati</taxon>
        <taxon>Actinomycetota</taxon>
        <taxon>Actinomycetes</taxon>
        <taxon>Pseudonocardiales</taxon>
        <taxon>Pseudonocardiaceae</taxon>
        <taxon>Actinomycetospora</taxon>
    </lineage>
</organism>
<sequence length="188" mass="19544">MEVDLVRLDPGLPVPERVHPDDAGLDLCARTDVEIAPGERALVGTGVAVAVPTGYAAFVCPRSGLAAREGLGLLNAPGTIDAGYRGEIQVCLVNHDPRQPVVLRRGDRVAQLVIQRVELPTVRVVDELPASGRGAGGFGSTGGWSRTGDLGPLMSRNGHGQGIEEPARAADGAAVDDHGRVRPAAEEL</sequence>
<comment type="pathway">
    <text evidence="5">Pyrimidine metabolism; dUMP biosynthesis; dUMP from dCTP (dUTP route): step 2/2.</text>
</comment>
<dbReference type="InterPro" id="IPR036157">
    <property type="entry name" value="dUTPase-like_sf"/>
</dbReference>
<dbReference type="PANTHER" id="PTHR11241:SF0">
    <property type="entry name" value="DEOXYURIDINE 5'-TRIPHOSPHATE NUCLEOTIDOHYDROLASE"/>
    <property type="match status" value="1"/>
</dbReference>
<comment type="function">
    <text evidence="5">This enzyme is involved in nucleotide metabolism: it produces dUMP, the immediate precursor of thymidine nucleotides and it decreases the intracellular concentration of dUTP so that uracil cannot be incorporated into DNA.</text>
</comment>
<evidence type="ECO:0000256" key="2">
    <source>
        <dbReference type="ARBA" id="ARBA00022801"/>
    </source>
</evidence>
<dbReference type="Pfam" id="PF00692">
    <property type="entry name" value="dUTPase"/>
    <property type="match status" value="1"/>
</dbReference>
<dbReference type="InterPro" id="IPR008181">
    <property type="entry name" value="dUTPase"/>
</dbReference>
<comment type="similarity">
    <text evidence="1 5">Belongs to the dUTPase family.</text>
</comment>
<dbReference type="NCBIfam" id="TIGR00576">
    <property type="entry name" value="dut"/>
    <property type="match status" value="1"/>
</dbReference>
<dbReference type="InterPro" id="IPR029054">
    <property type="entry name" value="dUTPase-like"/>
</dbReference>
<dbReference type="HAMAP" id="MF_00116">
    <property type="entry name" value="dUTPase_bact"/>
    <property type="match status" value="1"/>
</dbReference>
<dbReference type="SUPFAM" id="SSF51283">
    <property type="entry name" value="dUTPase-like"/>
    <property type="match status" value="1"/>
</dbReference>
<feature type="binding site" evidence="5">
    <location>
        <position position="75"/>
    </location>
    <ligand>
        <name>substrate</name>
    </ligand>
</feature>
<evidence type="ECO:0000256" key="6">
    <source>
        <dbReference type="SAM" id="MobiDB-lite"/>
    </source>
</evidence>
<keyword evidence="5" id="KW-0460">Magnesium</keyword>
<dbReference type="PANTHER" id="PTHR11241">
    <property type="entry name" value="DEOXYURIDINE 5'-TRIPHOSPHATE NUCLEOTIDOHYDROLASE"/>
    <property type="match status" value="1"/>
</dbReference>
<name>A0ABS8PF25_9PSEU</name>
<proteinExistence type="inferred from homology"/>
<feature type="binding site" evidence="5">
    <location>
        <begin position="79"/>
        <end position="81"/>
    </location>
    <ligand>
        <name>substrate</name>
    </ligand>
</feature>
<evidence type="ECO:0000256" key="4">
    <source>
        <dbReference type="ARBA" id="ARBA00047686"/>
    </source>
</evidence>
<keyword evidence="5" id="KW-0479">Metal-binding</keyword>
<dbReference type="Gene3D" id="2.70.40.10">
    <property type="match status" value="1"/>
</dbReference>
<evidence type="ECO:0000256" key="3">
    <source>
        <dbReference type="ARBA" id="ARBA00023080"/>
    </source>
</evidence>
<evidence type="ECO:0000256" key="5">
    <source>
        <dbReference type="HAMAP-Rule" id="MF_00116"/>
    </source>
</evidence>
<dbReference type="EMBL" id="JAJNDB010000006">
    <property type="protein sequence ID" value="MCD2196844.1"/>
    <property type="molecule type" value="Genomic_DNA"/>
</dbReference>
<dbReference type="GO" id="GO:0004170">
    <property type="term" value="F:dUTP diphosphatase activity"/>
    <property type="evidence" value="ECO:0007669"/>
    <property type="project" value="UniProtKB-EC"/>
</dbReference>
<dbReference type="NCBIfam" id="NF001862">
    <property type="entry name" value="PRK00601.1"/>
    <property type="match status" value="1"/>
</dbReference>